<comment type="caution">
    <text evidence="1">The sequence shown here is derived from an EMBL/GenBank/DDBJ whole genome shotgun (WGS) entry which is preliminary data.</text>
</comment>
<organism evidence="1">
    <name type="scientific">marine sediment metagenome</name>
    <dbReference type="NCBI Taxonomy" id="412755"/>
    <lineage>
        <taxon>unclassified sequences</taxon>
        <taxon>metagenomes</taxon>
        <taxon>ecological metagenomes</taxon>
    </lineage>
</organism>
<protein>
    <submittedName>
        <fullName evidence="1">Uncharacterized protein</fullName>
    </submittedName>
</protein>
<reference evidence="1" key="1">
    <citation type="journal article" date="2014" name="Front. Microbiol.">
        <title>High frequency of phylogenetically diverse reductive dehalogenase-homologous genes in deep subseafloor sedimentary metagenomes.</title>
        <authorList>
            <person name="Kawai M."/>
            <person name="Futagami T."/>
            <person name="Toyoda A."/>
            <person name="Takaki Y."/>
            <person name="Nishi S."/>
            <person name="Hori S."/>
            <person name="Arai W."/>
            <person name="Tsubouchi T."/>
            <person name="Morono Y."/>
            <person name="Uchiyama I."/>
            <person name="Ito T."/>
            <person name="Fujiyama A."/>
            <person name="Inagaki F."/>
            <person name="Takami H."/>
        </authorList>
    </citation>
    <scope>NUCLEOTIDE SEQUENCE</scope>
    <source>
        <strain evidence="1">Expedition CK06-06</strain>
    </source>
</reference>
<evidence type="ECO:0000313" key="1">
    <source>
        <dbReference type="EMBL" id="GAI97483.1"/>
    </source>
</evidence>
<dbReference type="AlphaFoldDB" id="X1SX30"/>
<name>X1SX30_9ZZZZ</name>
<gene>
    <name evidence="1" type="ORF">S12H4_40981</name>
</gene>
<dbReference type="EMBL" id="BARW01024925">
    <property type="protein sequence ID" value="GAI97483.1"/>
    <property type="molecule type" value="Genomic_DNA"/>
</dbReference>
<sequence>TEYGVVGNVTASLIAATIYDLIVGDYVEVQVYQNSGGPLDVRKLSQISTEFMMQRIG</sequence>
<proteinExistence type="predicted"/>
<accession>X1SX30</accession>
<feature type="non-terminal residue" evidence="1">
    <location>
        <position position="1"/>
    </location>
</feature>